<reference evidence="5 6" key="1">
    <citation type="journal article" date="2020" name="G3 (Bethesda)">
        <title>Genetic Underpinnings of Host Manipulation by Ophiocordyceps as Revealed by Comparative Transcriptomics.</title>
        <authorList>
            <person name="Will I."/>
            <person name="Das B."/>
            <person name="Trinh T."/>
            <person name="Brachmann A."/>
            <person name="Ohm R.A."/>
            <person name="de Bekker C."/>
        </authorList>
    </citation>
    <scope>NUCLEOTIDE SEQUENCE [LARGE SCALE GENOMIC DNA]</scope>
    <source>
        <strain evidence="5 6">EC05</strain>
    </source>
</reference>
<dbReference type="Pfam" id="PF10363">
    <property type="entry name" value="RTP1_C1"/>
    <property type="match status" value="1"/>
</dbReference>
<protein>
    <submittedName>
        <fullName evidence="5">RNA polymerase II assembly factor RTP1</fullName>
    </submittedName>
</protein>
<sequence length="895" mass="97922">MAETQPRPTIAQELVTAATRAYDPSSSAETREAGVLEYDAIVASAATWVLLPVLNSLIKPDLLPRWMREPLLRTLTFLPLRPDGVRSTLEFVFSVHPSSQQQETEQPQKSGASITHEAVAVGTKLLSSVPPSTTPDDWFKALSGQVLHLLDGKAGKDLGRVVAQVVGFGILGQRQFGAPGAPGWNVFVQPLIEAVNPSLVPEGRPLGTEANDGDVTILSLDRVIVSAQQLETALHRLNLLTLSNSSPGLCRRILRPIIVQLWALCSWSQPPEAAETRFVSPARSLVQTHLRLFGKLDSISPLVQNLVCTGADTCEPATLCSPKQLRPQWCYRLNGGGEMEIALRPKQDESVKLVWNEVEYKASVLVEMMASACSSQEIAAVFLHYLDRWIQTARERPLQVQITAVPLTEDAGSALQQLIEVTLLQRLMMQAPEKLVGHVKQLMEVICQVLAGDGQWPLGDDVISVVLSLLNLVITAAGFQKDNLAADQVKTLEEALDRLGGENRPEVSPTAKNLGMLLRYRDELEETDEDRCRASQRHEEDQKTYRLAMSYITGKGDNPPPVVSEGLDLLSKLVVAESAVLDIQAVAVLMSSLLKESDDFINLRVIKVFTQLANKHPKTTVQELLDGYLDVQEKASTDVRLRFGEALMQVIERLGETFCGPLAERVCEALMSVAGRRGFRPKTMAKQAREERLHELKKRKAGEAMEEEAMDEEEKEKEEEAAEAKELEQETEETADRALLAQIVEGWEGKRGSEDVRMRASALSILGAGLESNIGGISAAIVSQTVDLCSQVLTLERGPEQGILRRAAVVGILSLTLALDGADRADGAPSSCSHLSLTSSGRTELQRRLAYVADTDTDGLVRQQARDAADSLANLTLRDVSGWISSGSRRIDEVQ</sequence>
<accession>A0A8H4Q3Z7</accession>
<evidence type="ECO:0000259" key="4">
    <source>
        <dbReference type="Pfam" id="PF10363"/>
    </source>
</evidence>
<dbReference type="InterPro" id="IPR039600">
    <property type="entry name" value="TANGO6/Rtp1"/>
</dbReference>
<dbReference type="PANTHER" id="PTHR20959:SF1">
    <property type="entry name" value="TRANSPORT AND GOLGI ORGANIZATION PROTEIN 6 HOMOLOG"/>
    <property type="match status" value="1"/>
</dbReference>
<organism evidence="5 6">
    <name type="scientific">Ophiocordyceps camponoti-floridani</name>
    <dbReference type="NCBI Taxonomy" id="2030778"/>
    <lineage>
        <taxon>Eukaryota</taxon>
        <taxon>Fungi</taxon>
        <taxon>Dikarya</taxon>
        <taxon>Ascomycota</taxon>
        <taxon>Pezizomycotina</taxon>
        <taxon>Sordariomycetes</taxon>
        <taxon>Hypocreomycetidae</taxon>
        <taxon>Hypocreales</taxon>
        <taxon>Ophiocordycipitaceae</taxon>
        <taxon>Ophiocordyceps</taxon>
    </lineage>
</organism>
<dbReference type="EMBL" id="JAACLJ010000006">
    <property type="protein sequence ID" value="KAF4584400.1"/>
    <property type="molecule type" value="Genomic_DNA"/>
</dbReference>
<proteinExistence type="inferred from homology"/>
<name>A0A8H4Q3Z7_9HYPO</name>
<dbReference type="InterPro" id="IPR019414">
    <property type="entry name" value="Rtp1_C2"/>
</dbReference>
<feature type="compositionally biased region" description="Acidic residues" evidence="2">
    <location>
        <begin position="704"/>
        <end position="721"/>
    </location>
</feature>
<dbReference type="InterPro" id="IPR019451">
    <property type="entry name" value="Rtp1_C1"/>
</dbReference>
<dbReference type="OrthoDB" id="39591at2759"/>
<evidence type="ECO:0000259" key="3">
    <source>
        <dbReference type="Pfam" id="PF10304"/>
    </source>
</evidence>
<dbReference type="AlphaFoldDB" id="A0A8H4Q3Z7"/>
<dbReference type="GO" id="GO:0009306">
    <property type="term" value="P:protein secretion"/>
    <property type="evidence" value="ECO:0007669"/>
    <property type="project" value="TreeGrafter"/>
</dbReference>
<evidence type="ECO:0000313" key="5">
    <source>
        <dbReference type="EMBL" id="KAF4584400.1"/>
    </source>
</evidence>
<comment type="similarity">
    <text evidence="1">Belongs to the Tango6 family.</text>
</comment>
<comment type="caution">
    <text evidence="5">The sequence shown here is derived from an EMBL/GenBank/DDBJ whole genome shotgun (WGS) entry which is preliminary data.</text>
</comment>
<dbReference type="InterPro" id="IPR016024">
    <property type="entry name" value="ARM-type_fold"/>
</dbReference>
<keyword evidence="6" id="KW-1185">Reference proteome</keyword>
<gene>
    <name evidence="5" type="ORF">GQ602_005773</name>
</gene>
<dbReference type="Pfam" id="PF10304">
    <property type="entry name" value="RTP1_C2"/>
    <property type="match status" value="1"/>
</dbReference>
<evidence type="ECO:0000256" key="1">
    <source>
        <dbReference type="ARBA" id="ARBA00005724"/>
    </source>
</evidence>
<feature type="domain" description="RNA polymerase II assembly factor Rtp1 C-terminal" evidence="4">
    <location>
        <begin position="557"/>
        <end position="657"/>
    </location>
</feature>
<dbReference type="SUPFAM" id="SSF48371">
    <property type="entry name" value="ARM repeat"/>
    <property type="match status" value="1"/>
</dbReference>
<evidence type="ECO:0000313" key="6">
    <source>
        <dbReference type="Proteomes" id="UP000562929"/>
    </source>
</evidence>
<dbReference type="Proteomes" id="UP000562929">
    <property type="component" value="Unassembled WGS sequence"/>
</dbReference>
<feature type="region of interest" description="Disordered" evidence="2">
    <location>
        <begin position="681"/>
        <end position="734"/>
    </location>
</feature>
<evidence type="ECO:0000256" key="2">
    <source>
        <dbReference type="SAM" id="MobiDB-lite"/>
    </source>
</evidence>
<dbReference type="PANTHER" id="PTHR20959">
    <property type="entry name" value="TRANSPORT AND GOLGI ORGANIZATION PROTEIN 6 FAMILY MEMBER"/>
    <property type="match status" value="1"/>
</dbReference>
<feature type="domain" description="RNA polymerase II assembly factor Rtp1 C-terminal" evidence="3">
    <location>
        <begin position="847"/>
        <end position="870"/>
    </location>
</feature>